<dbReference type="InterPro" id="IPR050832">
    <property type="entry name" value="Bact_Acetyltransf"/>
</dbReference>
<evidence type="ECO:0000313" key="5">
    <source>
        <dbReference type="Proteomes" id="UP000825886"/>
    </source>
</evidence>
<reference evidence="4 5" key="1">
    <citation type="submission" date="2021-08" db="EMBL/GenBank/DDBJ databases">
        <title>Culture and genomic analysis of Symbiopectobacterium purcellii sp. nov. gen. nov., isolated from the leafhopper Empoasca decipiens.</title>
        <authorList>
            <person name="Nadal-Jimenez P."/>
            <person name="Siozios S."/>
            <person name="Halliday N."/>
            <person name="Camara M."/>
            <person name="Hurst G.D.D."/>
        </authorList>
    </citation>
    <scope>NUCLEOTIDE SEQUENCE [LARGE SCALE GENOMIC DNA]</scope>
    <source>
        <strain evidence="4 5">SyEd1</strain>
    </source>
</reference>
<keyword evidence="5" id="KW-1185">Reference proteome</keyword>
<dbReference type="InterPro" id="IPR016181">
    <property type="entry name" value="Acyl_CoA_acyltransferase"/>
</dbReference>
<dbReference type="Pfam" id="PF00583">
    <property type="entry name" value="Acetyltransf_1"/>
    <property type="match status" value="1"/>
</dbReference>
<keyword evidence="2" id="KW-0012">Acyltransferase</keyword>
<dbReference type="Proteomes" id="UP000825886">
    <property type="component" value="Chromosome"/>
</dbReference>
<dbReference type="CDD" id="cd04301">
    <property type="entry name" value="NAT_SF"/>
    <property type="match status" value="1"/>
</dbReference>
<dbReference type="PANTHER" id="PTHR43877">
    <property type="entry name" value="AMINOALKYLPHOSPHONATE N-ACETYLTRANSFERASE-RELATED-RELATED"/>
    <property type="match status" value="1"/>
</dbReference>
<dbReference type="InterPro" id="IPR000182">
    <property type="entry name" value="GNAT_dom"/>
</dbReference>
<dbReference type="PANTHER" id="PTHR43877:SF2">
    <property type="entry name" value="AMINOALKYLPHOSPHONATE N-ACETYLTRANSFERASE-RELATED"/>
    <property type="match status" value="1"/>
</dbReference>
<dbReference type="PROSITE" id="PS51186">
    <property type="entry name" value="GNAT"/>
    <property type="match status" value="1"/>
</dbReference>
<protein>
    <submittedName>
        <fullName evidence="4">GNAT family N-acetyltransferase</fullName>
    </submittedName>
</protein>
<evidence type="ECO:0000256" key="1">
    <source>
        <dbReference type="ARBA" id="ARBA00022679"/>
    </source>
</evidence>
<dbReference type="Gene3D" id="3.40.630.30">
    <property type="match status" value="1"/>
</dbReference>
<name>A0ABX9ASI9_9ENTR</name>
<feature type="domain" description="N-acetyltransferase" evidence="3">
    <location>
        <begin position="1"/>
        <end position="121"/>
    </location>
</feature>
<evidence type="ECO:0000259" key="3">
    <source>
        <dbReference type="PROSITE" id="PS51186"/>
    </source>
</evidence>
<dbReference type="EMBL" id="CP081864">
    <property type="protein sequence ID" value="QZN98185.1"/>
    <property type="molecule type" value="Genomic_DNA"/>
</dbReference>
<sequence length="121" mass="13917">MMLYQDAIERSLTAANPRPQWYLLVEDERIVGCAGLITNDFISRMELYPWLCALYVEPDCRSRGLARQLIRHAADEARKHGFTHLHLCTDLVGFYEQAGFVYAGEGYHPWGESSRVYSFAL</sequence>
<dbReference type="SUPFAM" id="SSF55729">
    <property type="entry name" value="Acyl-CoA N-acyltransferases (Nat)"/>
    <property type="match status" value="1"/>
</dbReference>
<accession>A0ABX9ASI9</accession>
<evidence type="ECO:0000313" key="4">
    <source>
        <dbReference type="EMBL" id="QZN98185.1"/>
    </source>
</evidence>
<gene>
    <name evidence="4" type="ORF">K6K13_20495</name>
</gene>
<keyword evidence="1" id="KW-0808">Transferase</keyword>
<proteinExistence type="predicted"/>
<organism evidence="4 5">
    <name type="scientific">Symbiopectobacterium purcellii</name>
    <dbReference type="NCBI Taxonomy" id="2871826"/>
    <lineage>
        <taxon>Bacteria</taxon>
        <taxon>Pseudomonadati</taxon>
        <taxon>Pseudomonadota</taxon>
        <taxon>Gammaproteobacteria</taxon>
        <taxon>Enterobacterales</taxon>
        <taxon>Enterobacteriaceae</taxon>
    </lineage>
</organism>
<evidence type="ECO:0000256" key="2">
    <source>
        <dbReference type="ARBA" id="ARBA00023315"/>
    </source>
</evidence>